<sequence>MTAHRSFFLPIEIKARELDATILLACLLAERGHQVWLGNHKHSKRTAHTLPPLVYLGRTITQSVGKRYRWLRDMGHCITALDEEGLVIYSPEIYRTRRIGRDTIRIPQALFAWGPANAAIWREELGDASRIHITGNPRFDLLRTPLREIYRQRAAAYQARFGRYVLFNSNFHWVNTRDAAATRLPDPDDVAAGRFPVPAFYNPDLARYRIRLFRAYLEALPRLARSLPQLHFIIRPHPAENPGPWQEATAHLPNCTVLHEGEVTPWILGSEAVLHHSCTTAVEATILGKPVLCYRPYREASMDPHLPIQLSLQAEDPDTLRQALTSALEQKTYRLKPQQEALLGKHVAALDGPLASERIADVLETVPFPQISRMKRLRSRWRGVRKQIQRRLLGETETPLRDVFPPTPVAEINQRIVAYARLLNRFDGIEAVALDTNYYCIRHVERP</sequence>
<name>A0AAU9CI08_9GAMM</name>
<dbReference type="AlphaFoldDB" id="A0AAU9CI08"/>
<reference evidence="2" key="1">
    <citation type="journal article" date="2024" name="Int. J. Syst. Evol. Microbiol.">
        <title>Methylomarinovum tepidoasis sp. nov., a moderately thermophilic methanotroph of the family Methylothermaceae isolated from a deep-sea hydrothermal field.</title>
        <authorList>
            <person name="Hirayama H."/>
            <person name="Takaki Y."/>
            <person name="Abe M."/>
            <person name="Miyazaki M."/>
            <person name="Uematsu K."/>
            <person name="Matsui Y."/>
            <person name="Takai K."/>
        </authorList>
    </citation>
    <scope>NUCLEOTIDE SEQUENCE [LARGE SCALE GENOMIC DNA]</scope>
    <source>
        <strain evidence="2">IN45</strain>
    </source>
</reference>
<dbReference type="Proteomes" id="UP001321450">
    <property type="component" value="Chromosome"/>
</dbReference>
<dbReference type="SUPFAM" id="SSF53756">
    <property type="entry name" value="UDP-Glycosyltransferase/glycogen phosphorylase"/>
    <property type="match status" value="1"/>
</dbReference>
<keyword evidence="2" id="KW-1185">Reference proteome</keyword>
<dbReference type="NCBIfam" id="TIGR04396">
    <property type="entry name" value="surf_polysacc"/>
    <property type="match status" value="1"/>
</dbReference>
<protein>
    <recommendedName>
        <fullName evidence="3">Surface carbohydrate biosynthesis protein</fullName>
    </recommendedName>
</protein>
<organism evidence="1 2">
    <name type="scientific">Methylomarinovum tepidoasis</name>
    <dbReference type="NCBI Taxonomy" id="2840183"/>
    <lineage>
        <taxon>Bacteria</taxon>
        <taxon>Pseudomonadati</taxon>
        <taxon>Pseudomonadota</taxon>
        <taxon>Gammaproteobacteria</taxon>
        <taxon>Methylococcales</taxon>
        <taxon>Methylothermaceae</taxon>
        <taxon>Methylomarinovum</taxon>
    </lineage>
</organism>
<proteinExistence type="predicted"/>
<evidence type="ECO:0000313" key="2">
    <source>
        <dbReference type="Proteomes" id="UP001321450"/>
    </source>
</evidence>
<accession>A0AAU9CI08</accession>
<dbReference type="EMBL" id="AP024718">
    <property type="protein sequence ID" value="BCX88986.1"/>
    <property type="molecule type" value="Genomic_DNA"/>
</dbReference>
<evidence type="ECO:0008006" key="3">
    <source>
        <dbReference type="Google" id="ProtNLM"/>
    </source>
</evidence>
<gene>
    <name evidence="1" type="ORF">MIN45_P1356</name>
</gene>
<dbReference type="RefSeq" id="WP_286291228.1">
    <property type="nucleotide sequence ID" value="NZ_AP024718.1"/>
</dbReference>
<dbReference type="KEGG" id="meiy:MIN45_P1356"/>
<dbReference type="InterPro" id="IPR030906">
    <property type="entry name" value="Surf_polysacc"/>
</dbReference>
<evidence type="ECO:0000313" key="1">
    <source>
        <dbReference type="EMBL" id="BCX88986.1"/>
    </source>
</evidence>